<feature type="region of interest" description="Disordered" evidence="5">
    <location>
        <begin position="1"/>
        <end position="21"/>
    </location>
</feature>
<dbReference type="EMBL" id="BAABAB010000025">
    <property type="protein sequence ID" value="GAA3629552.1"/>
    <property type="molecule type" value="Genomic_DNA"/>
</dbReference>
<accession>A0ABP7ACV5</accession>
<keyword evidence="8" id="KW-1185">Reference proteome</keyword>
<feature type="region of interest" description="Disordered" evidence="5">
    <location>
        <begin position="219"/>
        <end position="248"/>
    </location>
</feature>
<protein>
    <recommendedName>
        <fullName evidence="6">HTH tetR-type domain-containing protein</fullName>
    </recommendedName>
</protein>
<gene>
    <name evidence="7" type="ORF">GCM10022236_34820</name>
</gene>
<keyword evidence="2 4" id="KW-0238">DNA-binding</keyword>
<dbReference type="Gene3D" id="1.10.357.10">
    <property type="entry name" value="Tetracycline Repressor, domain 2"/>
    <property type="match status" value="1"/>
</dbReference>
<dbReference type="PANTHER" id="PTHR30055:SF234">
    <property type="entry name" value="HTH-TYPE TRANSCRIPTIONAL REGULATOR BETI"/>
    <property type="match status" value="1"/>
</dbReference>
<evidence type="ECO:0000259" key="6">
    <source>
        <dbReference type="PROSITE" id="PS50977"/>
    </source>
</evidence>
<feature type="compositionally biased region" description="Low complexity" evidence="5">
    <location>
        <begin position="224"/>
        <end position="248"/>
    </location>
</feature>
<evidence type="ECO:0000313" key="7">
    <source>
        <dbReference type="EMBL" id="GAA3629552.1"/>
    </source>
</evidence>
<organism evidence="7 8">
    <name type="scientific">Microlunatus ginsengisoli</name>
    <dbReference type="NCBI Taxonomy" id="363863"/>
    <lineage>
        <taxon>Bacteria</taxon>
        <taxon>Bacillati</taxon>
        <taxon>Actinomycetota</taxon>
        <taxon>Actinomycetes</taxon>
        <taxon>Propionibacteriales</taxon>
        <taxon>Propionibacteriaceae</taxon>
        <taxon>Microlunatus</taxon>
    </lineage>
</organism>
<feature type="domain" description="HTH tetR-type" evidence="6">
    <location>
        <begin position="24"/>
        <end position="84"/>
    </location>
</feature>
<dbReference type="PROSITE" id="PS50977">
    <property type="entry name" value="HTH_TETR_2"/>
    <property type="match status" value="1"/>
</dbReference>
<evidence type="ECO:0000256" key="3">
    <source>
        <dbReference type="ARBA" id="ARBA00023163"/>
    </source>
</evidence>
<comment type="caution">
    <text evidence="7">The sequence shown here is derived from an EMBL/GenBank/DDBJ whole genome shotgun (WGS) entry which is preliminary data.</text>
</comment>
<keyword evidence="1" id="KW-0805">Transcription regulation</keyword>
<proteinExistence type="predicted"/>
<dbReference type="InterPro" id="IPR001647">
    <property type="entry name" value="HTH_TetR"/>
</dbReference>
<name>A0ABP7ACV5_9ACTN</name>
<evidence type="ECO:0000256" key="4">
    <source>
        <dbReference type="PROSITE-ProRule" id="PRU00335"/>
    </source>
</evidence>
<dbReference type="PANTHER" id="PTHR30055">
    <property type="entry name" value="HTH-TYPE TRANSCRIPTIONAL REGULATOR RUTR"/>
    <property type="match status" value="1"/>
</dbReference>
<evidence type="ECO:0000256" key="5">
    <source>
        <dbReference type="SAM" id="MobiDB-lite"/>
    </source>
</evidence>
<evidence type="ECO:0000256" key="1">
    <source>
        <dbReference type="ARBA" id="ARBA00023015"/>
    </source>
</evidence>
<reference evidence="8" key="1">
    <citation type="journal article" date="2019" name="Int. J. Syst. Evol. Microbiol.">
        <title>The Global Catalogue of Microorganisms (GCM) 10K type strain sequencing project: providing services to taxonomists for standard genome sequencing and annotation.</title>
        <authorList>
            <consortium name="The Broad Institute Genomics Platform"/>
            <consortium name="The Broad Institute Genome Sequencing Center for Infectious Disease"/>
            <person name="Wu L."/>
            <person name="Ma J."/>
        </authorList>
    </citation>
    <scope>NUCLEOTIDE SEQUENCE [LARGE SCALE GENOMIC DNA]</scope>
    <source>
        <strain evidence="8">JCM 16929</strain>
    </source>
</reference>
<evidence type="ECO:0000256" key="2">
    <source>
        <dbReference type="ARBA" id="ARBA00023125"/>
    </source>
</evidence>
<dbReference type="InterPro" id="IPR050109">
    <property type="entry name" value="HTH-type_TetR-like_transc_reg"/>
</dbReference>
<dbReference type="Pfam" id="PF00440">
    <property type="entry name" value="TetR_N"/>
    <property type="match status" value="1"/>
</dbReference>
<dbReference type="InterPro" id="IPR009057">
    <property type="entry name" value="Homeodomain-like_sf"/>
</dbReference>
<keyword evidence="3" id="KW-0804">Transcription</keyword>
<sequence length="248" mass="26358">MVEVKSSAPTSRAYRSDRRTAQARATRRRVIDAAATAFLEQGYAGTTLRLVAGRADVSVPTVEAAFGTKAALLKSAIDVAIAGDDEPVSMIERDWAVDARAAAEPSVVLDLAADVVTAAQTRSAGLVLAAFEGARASPDLRALADQLAGQRAVTARWIVDVLSEVGTLRTGWTPEAATDTLWVLMDPAMYVRLVRDRGWTADAYRDWWRHSASLLLDDSARSIPAPTEPASTEPASTSTPTPGPEGAR</sequence>
<evidence type="ECO:0000313" key="8">
    <source>
        <dbReference type="Proteomes" id="UP001501490"/>
    </source>
</evidence>
<dbReference type="SUPFAM" id="SSF46689">
    <property type="entry name" value="Homeodomain-like"/>
    <property type="match status" value="1"/>
</dbReference>
<feature type="DNA-binding region" description="H-T-H motif" evidence="4">
    <location>
        <begin position="47"/>
        <end position="66"/>
    </location>
</feature>
<dbReference type="Proteomes" id="UP001501490">
    <property type="component" value="Unassembled WGS sequence"/>
</dbReference>